<evidence type="ECO:0000313" key="2">
    <source>
        <dbReference type="Proteomes" id="UP001501266"/>
    </source>
</evidence>
<gene>
    <name evidence="1" type="ORF">GCM10009640_06200</name>
</gene>
<dbReference type="EMBL" id="BAAAKK010000001">
    <property type="protein sequence ID" value="GAA1419098.1"/>
    <property type="molecule type" value="Genomic_DNA"/>
</dbReference>
<comment type="caution">
    <text evidence="1">The sequence shown here is derived from an EMBL/GenBank/DDBJ whole genome shotgun (WGS) entry which is preliminary data.</text>
</comment>
<proteinExistence type="predicted"/>
<evidence type="ECO:0000313" key="1">
    <source>
        <dbReference type="EMBL" id="GAA1419098.1"/>
    </source>
</evidence>
<sequence length="73" mass="8052">MVSVYGTQRIVKVCFFYTQGTRVGQKVCSSASSNGLRWSPGLEVFGAFSDSLDPNAPQTVFNIETTRINPNIY</sequence>
<protein>
    <submittedName>
        <fullName evidence="1">Uncharacterized protein</fullName>
    </submittedName>
</protein>
<organism evidence="1 2">
    <name type="scientific">Agrococcus citreus</name>
    <dbReference type="NCBI Taxonomy" id="84643"/>
    <lineage>
        <taxon>Bacteria</taxon>
        <taxon>Bacillati</taxon>
        <taxon>Actinomycetota</taxon>
        <taxon>Actinomycetes</taxon>
        <taxon>Micrococcales</taxon>
        <taxon>Microbacteriaceae</taxon>
        <taxon>Agrococcus</taxon>
    </lineage>
</organism>
<reference evidence="1 2" key="1">
    <citation type="journal article" date="2019" name="Int. J. Syst. Evol. Microbiol.">
        <title>The Global Catalogue of Microorganisms (GCM) 10K type strain sequencing project: providing services to taxonomists for standard genome sequencing and annotation.</title>
        <authorList>
            <consortium name="The Broad Institute Genomics Platform"/>
            <consortium name="The Broad Institute Genome Sequencing Center for Infectious Disease"/>
            <person name="Wu L."/>
            <person name="Ma J."/>
        </authorList>
    </citation>
    <scope>NUCLEOTIDE SEQUENCE [LARGE SCALE GENOMIC DNA]</scope>
    <source>
        <strain evidence="1 2">JCM 12398</strain>
    </source>
</reference>
<dbReference type="Proteomes" id="UP001501266">
    <property type="component" value="Unassembled WGS sequence"/>
</dbReference>
<name>A0ABN1YPJ3_9MICO</name>
<keyword evidence="2" id="KW-1185">Reference proteome</keyword>
<accession>A0ABN1YPJ3</accession>